<protein>
    <recommendedName>
        <fullName evidence="4">BZIP domain-containing protein</fullName>
    </recommendedName>
</protein>
<feature type="region of interest" description="Disordered" evidence="1">
    <location>
        <begin position="89"/>
        <end position="110"/>
    </location>
</feature>
<feature type="region of interest" description="Disordered" evidence="1">
    <location>
        <begin position="1"/>
        <end position="35"/>
    </location>
</feature>
<organism evidence="2 3">
    <name type="scientific">Plectosphaerella cucumerina</name>
    <dbReference type="NCBI Taxonomy" id="40658"/>
    <lineage>
        <taxon>Eukaryota</taxon>
        <taxon>Fungi</taxon>
        <taxon>Dikarya</taxon>
        <taxon>Ascomycota</taxon>
        <taxon>Pezizomycotina</taxon>
        <taxon>Sordariomycetes</taxon>
        <taxon>Hypocreomycetidae</taxon>
        <taxon>Glomerellales</taxon>
        <taxon>Plectosphaerellaceae</taxon>
        <taxon>Plectosphaerella</taxon>
    </lineage>
</organism>
<reference evidence="2" key="1">
    <citation type="journal article" date="2021" name="Nat. Commun.">
        <title>Genetic determinants of endophytism in the Arabidopsis root mycobiome.</title>
        <authorList>
            <person name="Mesny F."/>
            <person name="Miyauchi S."/>
            <person name="Thiergart T."/>
            <person name="Pickel B."/>
            <person name="Atanasova L."/>
            <person name="Karlsson M."/>
            <person name="Huettel B."/>
            <person name="Barry K.W."/>
            <person name="Haridas S."/>
            <person name="Chen C."/>
            <person name="Bauer D."/>
            <person name="Andreopoulos W."/>
            <person name="Pangilinan J."/>
            <person name="LaButti K."/>
            <person name="Riley R."/>
            <person name="Lipzen A."/>
            <person name="Clum A."/>
            <person name="Drula E."/>
            <person name="Henrissat B."/>
            <person name="Kohler A."/>
            <person name="Grigoriev I.V."/>
            <person name="Martin F.M."/>
            <person name="Hacquard S."/>
        </authorList>
    </citation>
    <scope>NUCLEOTIDE SEQUENCE</scope>
    <source>
        <strain evidence="2">MPI-CAGE-AT-0016</strain>
    </source>
</reference>
<feature type="compositionally biased region" description="Basic residues" evidence="1">
    <location>
        <begin position="1"/>
        <end position="11"/>
    </location>
</feature>
<feature type="compositionally biased region" description="Basic residues" evidence="1">
    <location>
        <begin position="23"/>
        <end position="35"/>
    </location>
</feature>
<sequence length="378" mass="41915">MEQHERRTRKAKQTDEDDDLAHRRARGRRAQRAFRQRQVDAIHELRASNEAMQAAIASLARVAARVDSAELNTAVDEACRVAGVDNSVPASDLDDHEESIPGYNDRRENFNEATTGPVSRLHITSALQRPHAPSPNLRTSQNQWAQNPNQLYRSGRMSPRLSYGVWFEPPTSLAVEYPPVDIIPYLREDKSLASTVFWAGLSWGFRIVGAALGGHSGAIAIAHEIFGTILPMKPDREVLDGLHARLIYRQTGTIDRDHPGNKPELAPRMQAAMERSCEELGTPLDTFLTPVGMENLLRSRLGAAYDVVDRCVRGLGSAEEMDRLRTLVDALVKTSVCLGDGPRWPIAKATRVLDAWIDDAGETWHYPLMPAHQRGGGG</sequence>
<evidence type="ECO:0000313" key="2">
    <source>
        <dbReference type="EMBL" id="KAH7363186.1"/>
    </source>
</evidence>
<dbReference type="AlphaFoldDB" id="A0A8K0TN25"/>
<keyword evidence="3" id="KW-1185">Reference proteome</keyword>
<dbReference type="OrthoDB" id="2735536at2759"/>
<dbReference type="EMBL" id="JAGPXD010000003">
    <property type="protein sequence ID" value="KAH7363186.1"/>
    <property type="molecule type" value="Genomic_DNA"/>
</dbReference>
<comment type="caution">
    <text evidence="2">The sequence shown here is derived from an EMBL/GenBank/DDBJ whole genome shotgun (WGS) entry which is preliminary data.</text>
</comment>
<dbReference type="Proteomes" id="UP000813385">
    <property type="component" value="Unassembled WGS sequence"/>
</dbReference>
<proteinExistence type="predicted"/>
<name>A0A8K0TN25_9PEZI</name>
<gene>
    <name evidence="2" type="ORF">B0T11DRAFT_91938</name>
</gene>
<evidence type="ECO:0008006" key="4">
    <source>
        <dbReference type="Google" id="ProtNLM"/>
    </source>
</evidence>
<evidence type="ECO:0000313" key="3">
    <source>
        <dbReference type="Proteomes" id="UP000813385"/>
    </source>
</evidence>
<evidence type="ECO:0000256" key="1">
    <source>
        <dbReference type="SAM" id="MobiDB-lite"/>
    </source>
</evidence>
<accession>A0A8K0TN25</accession>